<sequence>MVLFLAFQQDSDYGEHNNMVLEMEQVKGGSPYGAGTYAGDGSRQPTELELQQAFHHHREAQGICIVLLQ</sequence>
<keyword evidence="3" id="KW-1185">Reference proteome</keyword>
<dbReference type="Gene3D" id="3.40.50.360">
    <property type="match status" value="1"/>
</dbReference>
<organism evidence="2 3">
    <name type="scientific">Lupinus albus</name>
    <name type="common">White lupine</name>
    <name type="synonym">Lupinus termis</name>
    <dbReference type="NCBI Taxonomy" id="3870"/>
    <lineage>
        <taxon>Eukaryota</taxon>
        <taxon>Viridiplantae</taxon>
        <taxon>Streptophyta</taxon>
        <taxon>Embryophyta</taxon>
        <taxon>Tracheophyta</taxon>
        <taxon>Spermatophyta</taxon>
        <taxon>Magnoliopsida</taxon>
        <taxon>eudicotyledons</taxon>
        <taxon>Gunneridae</taxon>
        <taxon>Pentapetalae</taxon>
        <taxon>rosids</taxon>
        <taxon>fabids</taxon>
        <taxon>Fabales</taxon>
        <taxon>Fabaceae</taxon>
        <taxon>Papilionoideae</taxon>
        <taxon>50 kb inversion clade</taxon>
        <taxon>genistoids sensu lato</taxon>
        <taxon>core genistoids</taxon>
        <taxon>Genisteae</taxon>
        <taxon>Lupinus</taxon>
    </lineage>
</organism>
<evidence type="ECO:0000313" key="2">
    <source>
        <dbReference type="EMBL" id="KAE9595909.1"/>
    </source>
</evidence>
<proteinExistence type="inferred from homology"/>
<dbReference type="PANTHER" id="PTHR30546:SF23">
    <property type="entry name" value="FLAVOPROTEIN-LIKE PROTEIN YCP4-RELATED"/>
    <property type="match status" value="1"/>
</dbReference>
<evidence type="ECO:0000313" key="3">
    <source>
        <dbReference type="Proteomes" id="UP000447434"/>
    </source>
</evidence>
<dbReference type="AlphaFoldDB" id="A0A6A4P7Z7"/>
<accession>A0A6A4P7Z7</accession>
<dbReference type="EMBL" id="WOCE01000017">
    <property type="protein sequence ID" value="KAE9595909.1"/>
    <property type="molecule type" value="Genomic_DNA"/>
</dbReference>
<dbReference type="PANTHER" id="PTHR30546">
    <property type="entry name" value="FLAVODOXIN-RELATED PROTEIN WRBA-RELATED"/>
    <property type="match status" value="1"/>
</dbReference>
<reference evidence="3" key="1">
    <citation type="journal article" date="2020" name="Nat. Commun.">
        <title>Genome sequence of the cluster root forming white lupin.</title>
        <authorList>
            <person name="Hufnagel B."/>
            <person name="Marques A."/>
            <person name="Soriano A."/>
            <person name="Marques L."/>
            <person name="Divol F."/>
            <person name="Doumas P."/>
            <person name="Sallet E."/>
            <person name="Mancinotti D."/>
            <person name="Carrere S."/>
            <person name="Marande W."/>
            <person name="Arribat S."/>
            <person name="Keller J."/>
            <person name="Huneau C."/>
            <person name="Blein T."/>
            <person name="Aime D."/>
            <person name="Laguerre M."/>
            <person name="Taylor J."/>
            <person name="Schubert V."/>
            <person name="Nelson M."/>
            <person name="Geu-Flores F."/>
            <person name="Crespi M."/>
            <person name="Gallardo-Guerrero K."/>
            <person name="Delaux P.-M."/>
            <person name="Salse J."/>
            <person name="Berges H."/>
            <person name="Guyot R."/>
            <person name="Gouzy J."/>
            <person name="Peret B."/>
        </authorList>
    </citation>
    <scope>NUCLEOTIDE SEQUENCE [LARGE SCALE GENOMIC DNA]</scope>
    <source>
        <strain evidence="3">cv. Amiga</strain>
    </source>
</reference>
<gene>
    <name evidence="2" type="ORF">Lalb_Chr17g0343741</name>
</gene>
<name>A0A6A4P7Z7_LUPAL</name>
<dbReference type="OrthoDB" id="504689at2759"/>
<comment type="caution">
    <text evidence="2">The sequence shown here is derived from an EMBL/GenBank/DDBJ whole genome shotgun (WGS) entry which is preliminary data.</text>
</comment>
<dbReference type="Proteomes" id="UP000447434">
    <property type="component" value="Chromosome 17"/>
</dbReference>
<dbReference type="GO" id="GO:0016020">
    <property type="term" value="C:membrane"/>
    <property type="evidence" value="ECO:0007669"/>
    <property type="project" value="TreeGrafter"/>
</dbReference>
<protein>
    <submittedName>
        <fullName evidence="2">Putative NAD(P)H dehydrogenase (Quinone)</fullName>
    </submittedName>
</protein>
<dbReference type="InterPro" id="IPR029039">
    <property type="entry name" value="Flavoprotein-like_sf"/>
</dbReference>
<dbReference type="GO" id="GO:0003955">
    <property type="term" value="F:NAD(P)H dehydrogenase (quinone) activity"/>
    <property type="evidence" value="ECO:0007669"/>
    <property type="project" value="TreeGrafter"/>
</dbReference>
<evidence type="ECO:0000256" key="1">
    <source>
        <dbReference type="ARBA" id="ARBA00006961"/>
    </source>
</evidence>
<comment type="similarity">
    <text evidence="1">Belongs to the WrbA family.</text>
</comment>